<evidence type="ECO:0000259" key="13">
    <source>
        <dbReference type="Pfam" id="PF13632"/>
    </source>
</evidence>
<evidence type="ECO:0000256" key="3">
    <source>
        <dbReference type="ARBA" id="ARBA00022679"/>
    </source>
</evidence>
<dbReference type="Gene3D" id="3.90.550.10">
    <property type="entry name" value="Spore Coat Polysaccharide Biosynthesis Protein SpsA, Chain A"/>
    <property type="match status" value="1"/>
</dbReference>
<feature type="transmembrane region" description="Helical" evidence="12">
    <location>
        <begin position="347"/>
        <end position="368"/>
    </location>
</feature>
<evidence type="ECO:0000256" key="2">
    <source>
        <dbReference type="ARBA" id="ARBA00022676"/>
    </source>
</evidence>
<dbReference type="EC" id="2.4.1.336" evidence="9"/>
<dbReference type="EMBL" id="FQUE01000002">
    <property type="protein sequence ID" value="SHE85813.1"/>
    <property type="molecule type" value="Genomic_DNA"/>
</dbReference>
<evidence type="ECO:0000256" key="1">
    <source>
        <dbReference type="ARBA" id="ARBA00004141"/>
    </source>
</evidence>
<name>A0A1M4WXN2_LOKAT</name>
<dbReference type="FunFam" id="3.90.550.10:FF:000164">
    <property type="entry name" value="Beta-(1-3)-glucosyl transferase"/>
    <property type="match status" value="1"/>
</dbReference>
<dbReference type="SUPFAM" id="SSF53448">
    <property type="entry name" value="Nucleotide-diphospho-sugar transferases"/>
    <property type="match status" value="1"/>
</dbReference>
<comment type="subcellular location">
    <subcellularLocation>
        <location evidence="1">Membrane</location>
        <topology evidence="1">Multi-pass membrane protein</topology>
    </subcellularLocation>
</comment>
<evidence type="ECO:0000256" key="7">
    <source>
        <dbReference type="ARBA" id="ARBA00023136"/>
    </source>
</evidence>
<feature type="transmembrane region" description="Helical" evidence="12">
    <location>
        <begin position="6"/>
        <end position="32"/>
    </location>
</feature>
<gene>
    <name evidence="14" type="ORF">SAMN05444339_102267</name>
</gene>
<organism evidence="14 15">
    <name type="scientific">Loktanella atrilutea</name>
    <dbReference type="NCBI Taxonomy" id="366533"/>
    <lineage>
        <taxon>Bacteria</taxon>
        <taxon>Pseudomonadati</taxon>
        <taxon>Pseudomonadota</taxon>
        <taxon>Alphaproteobacteria</taxon>
        <taxon>Rhodobacterales</taxon>
        <taxon>Roseobacteraceae</taxon>
        <taxon>Loktanella</taxon>
    </lineage>
</organism>
<sequence>MFVLPIFLAVICLCVLVLPGLVAALCAALIFLQVAGLVMRYWANGQDLRVPLRPIPQATPVFSVHVATHNEPPSLVIATVRALARQDWPASAVEIVVIDNNTEDSAVWQPVRDECDRLGDRVRFLHRTGVAGAKAGALNIALDHTRTDATHVVTVDADYAVDPDFLTSAAAALSLTGADYVQFPQAYAGCAGVADGVDAELAEYFQGSAQMADVAEAVLLTGTLCVISVPALRAVGGWSGRTVTEDADLGVRLCRAGFTGRFINQIVGRGLLPFSLRGLERQRHRWASGNLQTLIAHAAALLPWRVGMTVRQRAAILSQLTAWLTLSLLPVTALLCSLATGGGGETLIQLASLSVWLTVFDIVLRLLGQGRPEPMPGRIRFAAICHRAALAPVAACATVSAVCGRPLAFAVTDKAGVARPTGASGASLILFATAGAAVPLTLTHSVLVTGAVLALLVPLPAGLALARVLDRYRRHVTMQPIGA</sequence>
<evidence type="ECO:0000256" key="9">
    <source>
        <dbReference type="ARBA" id="ARBA00066964"/>
    </source>
</evidence>
<dbReference type="InterPro" id="IPR001173">
    <property type="entry name" value="Glyco_trans_2-like"/>
</dbReference>
<evidence type="ECO:0000313" key="14">
    <source>
        <dbReference type="EMBL" id="SHE85813.1"/>
    </source>
</evidence>
<dbReference type="STRING" id="366533.SAMN05444339_102267"/>
<evidence type="ECO:0000256" key="4">
    <source>
        <dbReference type="ARBA" id="ARBA00022692"/>
    </source>
</evidence>
<keyword evidence="15" id="KW-1185">Reference proteome</keyword>
<proteinExistence type="predicted"/>
<keyword evidence="5" id="KW-0460">Magnesium</keyword>
<dbReference type="GO" id="GO:0016758">
    <property type="term" value="F:hexosyltransferase activity"/>
    <property type="evidence" value="ECO:0007669"/>
    <property type="project" value="TreeGrafter"/>
</dbReference>
<keyword evidence="4 12" id="KW-0812">Transmembrane</keyword>
<dbReference type="Proteomes" id="UP000183987">
    <property type="component" value="Unassembled WGS sequence"/>
</dbReference>
<evidence type="ECO:0000313" key="15">
    <source>
        <dbReference type="Proteomes" id="UP000183987"/>
    </source>
</evidence>
<comment type="catalytic activity">
    <reaction evidence="8">
        <text>a 1,2-diacyl-sn-glycerol + UDP-alpha-D-glucose = a 1,2-diacyl-3-O-(beta-D-glucopyranosyl)-sn-glycerol + UDP + H(+)</text>
        <dbReference type="Rhea" id="RHEA:17285"/>
        <dbReference type="ChEBI" id="CHEBI:15378"/>
        <dbReference type="ChEBI" id="CHEBI:17815"/>
        <dbReference type="ChEBI" id="CHEBI:58223"/>
        <dbReference type="ChEBI" id="CHEBI:58885"/>
        <dbReference type="ChEBI" id="CHEBI:75799"/>
        <dbReference type="EC" id="2.4.1.336"/>
    </reaction>
</comment>
<accession>A0A1M4WXN2</accession>
<dbReference type="OrthoDB" id="9806824at2"/>
<dbReference type="Pfam" id="PF13632">
    <property type="entry name" value="Glyco_trans_2_3"/>
    <property type="match status" value="1"/>
</dbReference>
<dbReference type="AlphaFoldDB" id="A0A1M4WXN2"/>
<evidence type="ECO:0000256" key="6">
    <source>
        <dbReference type="ARBA" id="ARBA00022989"/>
    </source>
</evidence>
<keyword evidence="3 14" id="KW-0808">Transferase</keyword>
<keyword evidence="2" id="KW-0328">Glycosyltransferase</keyword>
<protein>
    <recommendedName>
        <fullName evidence="10">Beta-monoglucosyldiacylglycerol synthase</fullName>
        <ecNumber evidence="9">2.4.1.336</ecNumber>
    </recommendedName>
    <alternativeName>
        <fullName evidence="11">UDP-glucose:1,2-diacylglycerol 3-beta-D-glucosyltransferase</fullName>
    </alternativeName>
</protein>
<evidence type="ECO:0000256" key="12">
    <source>
        <dbReference type="SAM" id="Phobius"/>
    </source>
</evidence>
<feature type="transmembrane region" description="Helical" evidence="12">
    <location>
        <begin position="423"/>
        <end position="442"/>
    </location>
</feature>
<feature type="domain" description="Glycosyltransferase 2-like" evidence="13">
    <location>
        <begin position="151"/>
        <end position="334"/>
    </location>
</feature>
<dbReference type="InterPro" id="IPR029044">
    <property type="entry name" value="Nucleotide-diphossugar_trans"/>
</dbReference>
<keyword evidence="7 12" id="KW-0472">Membrane</keyword>
<evidence type="ECO:0000256" key="5">
    <source>
        <dbReference type="ARBA" id="ARBA00022842"/>
    </source>
</evidence>
<dbReference type="GO" id="GO:0005886">
    <property type="term" value="C:plasma membrane"/>
    <property type="evidence" value="ECO:0007669"/>
    <property type="project" value="TreeGrafter"/>
</dbReference>
<reference evidence="15" key="1">
    <citation type="submission" date="2016-11" db="EMBL/GenBank/DDBJ databases">
        <authorList>
            <person name="Varghese N."/>
            <person name="Submissions S."/>
        </authorList>
    </citation>
    <scope>NUCLEOTIDE SEQUENCE [LARGE SCALE GENOMIC DNA]</scope>
    <source>
        <strain evidence="15">DSM 29326</strain>
    </source>
</reference>
<dbReference type="PANTHER" id="PTHR43867:SF4">
    <property type="entry name" value="BETA-(1-3)-GLUCOSYL TRANSFERASE"/>
    <property type="match status" value="1"/>
</dbReference>
<keyword evidence="6 12" id="KW-1133">Transmembrane helix</keyword>
<dbReference type="InterPro" id="IPR050321">
    <property type="entry name" value="Glycosyltr_2/OpgH_subfam"/>
</dbReference>
<dbReference type="RefSeq" id="WP_072856402.1">
    <property type="nucleotide sequence ID" value="NZ_FQUE01000002.1"/>
</dbReference>
<feature type="transmembrane region" description="Helical" evidence="12">
    <location>
        <begin position="320"/>
        <end position="341"/>
    </location>
</feature>
<evidence type="ECO:0000256" key="10">
    <source>
        <dbReference type="ARBA" id="ARBA00068721"/>
    </source>
</evidence>
<evidence type="ECO:0000256" key="8">
    <source>
        <dbReference type="ARBA" id="ARBA00053004"/>
    </source>
</evidence>
<feature type="transmembrane region" description="Helical" evidence="12">
    <location>
        <begin position="448"/>
        <end position="469"/>
    </location>
</feature>
<evidence type="ECO:0000256" key="11">
    <source>
        <dbReference type="ARBA" id="ARBA00078564"/>
    </source>
</evidence>
<dbReference type="PANTHER" id="PTHR43867">
    <property type="entry name" value="CELLULOSE SYNTHASE CATALYTIC SUBUNIT A [UDP-FORMING]"/>
    <property type="match status" value="1"/>
</dbReference>